<evidence type="ECO:0000313" key="1">
    <source>
        <dbReference type="EMBL" id="KAH7954146.1"/>
    </source>
</evidence>
<sequence>MYRPSQTPRLTLSSEQVAQARPVPPRRETGGPSLGARSVDNSMVRFPLHRHQSLIGRGTSSGRAPFNGSFLYLGAQSSNLGHES</sequence>
<keyword evidence="2" id="KW-1185">Reference proteome</keyword>
<gene>
    <name evidence="1" type="ORF">HPB49_016029</name>
</gene>
<protein>
    <submittedName>
        <fullName evidence="1">Uncharacterized protein</fullName>
    </submittedName>
</protein>
<accession>A0ACB8CYB0</accession>
<dbReference type="Proteomes" id="UP000821865">
    <property type="component" value="Chromosome 4"/>
</dbReference>
<reference evidence="1" key="1">
    <citation type="submission" date="2020-05" db="EMBL/GenBank/DDBJ databases">
        <title>Large-scale comparative analyses of tick genomes elucidate their genetic diversity and vector capacities.</title>
        <authorList>
            <person name="Jia N."/>
            <person name="Wang J."/>
            <person name="Shi W."/>
            <person name="Du L."/>
            <person name="Sun Y."/>
            <person name="Zhan W."/>
            <person name="Jiang J."/>
            <person name="Wang Q."/>
            <person name="Zhang B."/>
            <person name="Ji P."/>
            <person name="Sakyi L.B."/>
            <person name="Cui X."/>
            <person name="Yuan T."/>
            <person name="Jiang B."/>
            <person name="Yang W."/>
            <person name="Lam T.T.-Y."/>
            <person name="Chang Q."/>
            <person name="Ding S."/>
            <person name="Wang X."/>
            <person name="Zhu J."/>
            <person name="Ruan X."/>
            <person name="Zhao L."/>
            <person name="Wei J."/>
            <person name="Que T."/>
            <person name="Du C."/>
            <person name="Cheng J."/>
            <person name="Dai P."/>
            <person name="Han X."/>
            <person name="Huang E."/>
            <person name="Gao Y."/>
            <person name="Liu J."/>
            <person name="Shao H."/>
            <person name="Ye R."/>
            <person name="Li L."/>
            <person name="Wei W."/>
            <person name="Wang X."/>
            <person name="Wang C."/>
            <person name="Yang T."/>
            <person name="Huo Q."/>
            <person name="Li W."/>
            <person name="Guo W."/>
            <person name="Chen H."/>
            <person name="Zhou L."/>
            <person name="Ni X."/>
            <person name="Tian J."/>
            <person name="Zhou Y."/>
            <person name="Sheng Y."/>
            <person name="Liu T."/>
            <person name="Pan Y."/>
            <person name="Xia L."/>
            <person name="Li J."/>
            <person name="Zhao F."/>
            <person name="Cao W."/>
        </authorList>
    </citation>
    <scope>NUCLEOTIDE SEQUENCE</scope>
    <source>
        <strain evidence="1">Dsil-2018</strain>
    </source>
</reference>
<organism evidence="1 2">
    <name type="scientific">Dermacentor silvarum</name>
    <name type="common">Tick</name>
    <dbReference type="NCBI Taxonomy" id="543639"/>
    <lineage>
        <taxon>Eukaryota</taxon>
        <taxon>Metazoa</taxon>
        <taxon>Ecdysozoa</taxon>
        <taxon>Arthropoda</taxon>
        <taxon>Chelicerata</taxon>
        <taxon>Arachnida</taxon>
        <taxon>Acari</taxon>
        <taxon>Parasitiformes</taxon>
        <taxon>Ixodida</taxon>
        <taxon>Ixodoidea</taxon>
        <taxon>Ixodidae</taxon>
        <taxon>Rhipicephalinae</taxon>
        <taxon>Dermacentor</taxon>
    </lineage>
</organism>
<proteinExistence type="predicted"/>
<evidence type="ECO:0000313" key="2">
    <source>
        <dbReference type="Proteomes" id="UP000821865"/>
    </source>
</evidence>
<comment type="caution">
    <text evidence="1">The sequence shown here is derived from an EMBL/GenBank/DDBJ whole genome shotgun (WGS) entry which is preliminary data.</text>
</comment>
<dbReference type="EMBL" id="CM023473">
    <property type="protein sequence ID" value="KAH7954146.1"/>
    <property type="molecule type" value="Genomic_DNA"/>
</dbReference>
<name>A0ACB8CYB0_DERSI</name>